<evidence type="ECO:0000256" key="2">
    <source>
        <dbReference type="ARBA" id="ARBA00022737"/>
    </source>
</evidence>
<dbReference type="AlphaFoldDB" id="A0A495WDH8"/>
<sequence length="432" mass="48078" precursor="true">MPKTFSLLLAFFCSLLALPAAVSAQEPVEADYIVAVVGDSVITRNELRARLAAALRQLEKQGTPLPPQDVLERQMLERMIMDQAQFAYAKESGLRIDDAQLDQAIGRIAANNNMNLVQFRSALEKDGIAYADFREEIRGEMIMARLREREVESRLVVSDSEIDNHLANQAASGGGDEYRLAHILLRAPESVTPEQLAKLRKRAEQALAKARAGENFAELTAAYSDAPDALQGGDLGWRPLDRLPTLYAEAAARLGDGKVSDLLRSAAGFHIIKLVAKRGGNGPASVQQTNARHILIRVNEVVSEAEARHRLETVRERIVNGMDFAEQARVFSQDGSAAKGGDLGWLNPGDTVPDFERAMDALKPGELSPVVKSPFGMHLIQVIERRERDVSAERQRLVARQAIRERKLDDAYQDWLRQLRDRTYVENRLEQQ</sequence>
<dbReference type="PROSITE" id="PS50198">
    <property type="entry name" value="PPIC_PPIASE_2"/>
    <property type="match status" value="2"/>
</dbReference>
<evidence type="ECO:0000256" key="1">
    <source>
        <dbReference type="ARBA" id="ARBA00022729"/>
    </source>
</evidence>
<keyword evidence="10" id="KW-1185">Reference proteome</keyword>
<evidence type="ECO:0000256" key="5">
    <source>
        <dbReference type="ARBA" id="ARBA00023186"/>
    </source>
</evidence>
<dbReference type="RefSeq" id="WP_121458262.1">
    <property type="nucleotide sequence ID" value="NZ_RBXP01000014.1"/>
</dbReference>
<dbReference type="InterPro" id="IPR050280">
    <property type="entry name" value="OMP_Chaperone_SurA"/>
</dbReference>
<comment type="domain">
    <text evidence="7">The PPIase activity resides only in the second parvulin domain. The N-terminal region and the C-terminal tail are necessary and sufficient for the chaperone activity of SurA. The PPIase activity is dispensable for SurA to function as a chaperone. The N-terminal region and the C-terminal tail are also required for porin recognition.</text>
</comment>
<keyword evidence="3 7" id="KW-0574">Periplasm</keyword>
<gene>
    <name evidence="7" type="primary">surA</name>
    <name evidence="9" type="ORF">DFR40_1892</name>
</gene>
<protein>
    <recommendedName>
        <fullName evidence="7">Chaperone SurA</fullName>
    </recommendedName>
    <alternativeName>
        <fullName evidence="7">Peptidyl-prolyl cis-trans isomerase SurA</fullName>
        <shortName evidence="7">PPIase SurA</shortName>
        <ecNumber evidence="7">5.2.1.8</ecNumber>
    </alternativeName>
    <alternativeName>
        <fullName evidence="7">Rotamase SurA</fullName>
    </alternativeName>
</protein>
<dbReference type="GO" id="GO:0051082">
    <property type="term" value="F:unfolded protein binding"/>
    <property type="evidence" value="ECO:0007669"/>
    <property type="project" value="UniProtKB-UniRule"/>
</dbReference>
<dbReference type="GO" id="GO:0030288">
    <property type="term" value="C:outer membrane-bounded periplasmic space"/>
    <property type="evidence" value="ECO:0007669"/>
    <property type="project" value="InterPro"/>
</dbReference>
<dbReference type="GO" id="GO:0050821">
    <property type="term" value="P:protein stabilization"/>
    <property type="evidence" value="ECO:0007669"/>
    <property type="project" value="InterPro"/>
</dbReference>
<dbReference type="HAMAP" id="MF_01183">
    <property type="entry name" value="Chaperone_SurA"/>
    <property type="match status" value="1"/>
</dbReference>
<dbReference type="SUPFAM" id="SSF109998">
    <property type="entry name" value="Triger factor/SurA peptide-binding domain-like"/>
    <property type="match status" value="1"/>
</dbReference>
<evidence type="ECO:0000256" key="7">
    <source>
        <dbReference type="HAMAP-Rule" id="MF_01183"/>
    </source>
</evidence>
<dbReference type="Pfam" id="PF09312">
    <property type="entry name" value="SurA_N"/>
    <property type="match status" value="1"/>
</dbReference>
<dbReference type="EC" id="5.2.1.8" evidence="7"/>
<feature type="domain" description="PpiC" evidence="8">
    <location>
        <begin position="175"/>
        <end position="276"/>
    </location>
</feature>
<comment type="function">
    <text evidence="7">Chaperone involved in the correct folding and assembly of outer membrane proteins. Recognizes specific patterns of aromatic residues and the orientation of their side chains, which are found more frequently in integral outer membrane proteins. May act in both early periplasmic and late outer membrane-associated steps of protein maturation.</text>
</comment>
<dbReference type="OrthoDB" id="14196at2"/>
<keyword evidence="2 7" id="KW-0677">Repeat</keyword>
<feature type="signal peptide" evidence="7">
    <location>
        <begin position="1"/>
        <end position="24"/>
    </location>
</feature>
<comment type="catalytic activity">
    <reaction evidence="7">
        <text>[protein]-peptidylproline (omega=180) = [protein]-peptidylproline (omega=0)</text>
        <dbReference type="Rhea" id="RHEA:16237"/>
        <dbReference type="Rhea" id="RHEA-COMP:10747"/>
        <dbReference type="Rhea" id="RHEA-COMP:10748"/>
        <dbReference type="ChEBI" id="CHEBI:83833"/>
        <dbReference type="ChEBI" id="CHEBI:83834"/>
        <dbReference type="EC" id="5.2.1.8"/>
    </reaction>
</comment>
<dbReference type="Pfam" id="PF13616">
    <property type="entry name" value="Rotamase_3"/>
    <property type="match status" value="1"/>
</dbReference>
<dbReference type="GO" id="GO:0006457">
    <property type="term" value="P:protein folding"/>
    <property type="evidence" value="ECO:0007669"/>
    <property type="project" value="UniProtKB-UniRule"/>
</dbReference>
<proteinExistence type="inferred from homology"/>
<evidence type="ECO:0000313" key="9">
    <source>
        <dbReference type="EMBL" id="RKT58863.1"/>
    </source>
</evidence>
<dbReference type="Proteomes" id="UP000270626">
    <property type="component" value="Unassembled WGS sequence"/>
</dbReference>
<dbReference type="PROSITE" id="PS01096">
    <property type="entry name" value="PPIC_PPIASE_1"/>
    <property type="match status" value="1"/>
</dbReference>
<keyword evidence="6 7" id="KW-0413">Isomerase</keyword>
<keyword evidence="5 7" id="KW-0143">Chaperone</keyword>
<dbReference type="PANTHER" id="PTHR47637:SF1">
    <property type="entry name" value="CHAPERONE SURA"/>
    <property type="match status" value="1"/>
</dbReference>
<dbReference type="InterPro" id="IPR015391">
    <property type="entry name" value="SurA_N"/>
</dbReference>
<keyword evidence="1 7" id="KW-0732">Signal</keyword>
<dbReference type="InterPro" id="IPR027304">
    <property type="entry name" value="Trigger_fact/SurA_dom_sf"/>
</dbReference>
<dbReference type="GO" id="GO:0042277">
    <property type="term" value="F:peptide binding"/>
    <property type="evidence" value="ECO:0007669"/>
    <property type="project" value="InterPro"/>
</dbReference>
<evidence type="ECO:0000256" key="6">
    <source>
        <dbReference type="ARBA" id="ARBA00023235"/>
    </source>
</evidence>
<organism evidence="9 10">
    <name type="scientific">Azonexus fungiphilus</name>
    <dbReference type="NCBI Taxonomy" id="146940"/>
    <lineage>
        <taxon>Bacteria</taxon>
        <taxon>Pseudomonadati</taxon>
        <taxon>Pseudomonadota</taxon>
        <taxon>Betaproteobacteria</taxon>
        <taxon>Rhodocyclales</taxon>
        <taxon>Azonexaceae</taxon>
        <taxon>Azonexus</taxon>
    </lineage>
</organism>
<evidence type="ECO:0000256" key="4">
    <source>
        <dbReference type="ARBA" id="ARBA00023110"/>
    </source>
</evidence>
<keyword evidence="4 7" id="KW-0697">Rotamase</keyword>
<feature type="domain" description="PpiC" evidence="8">
    <location>
        <begin position="286"/>
        <end position="384"/>
    </location>
</feature>
<dbReference type="GO" id="GO:0003755">
    <property type="term" value="F:peptidyl-prolyl cis-trans isomerase activity"/>
    <property type="evidence" value="ECO:0007669"/>
    <property type="project" value="UniProtKB-UniRule"/>
</dbReference>
<evidence type="ECO:0000256" key="3">
    <source>
        <dbReference type="ARBA" id="ARBA00022764"/>
    </source>
</evidence>
<evidence type="ECO:0000259" key="8">
    <source>
        <dbReference type="PROSITE" id="PS50198"/>
    </source>
</evidence>
<dbReference type="InterPro" id="IPR046357">
    <property type="entry name" value="PPIase_dom_sf"/>
</dbReference>
<dbReference type="GO" id="GO:0043165">
    <property type="term" value="P:Gram-negative-bacterium-type cell outer membrane assembly"/>
    <property type="evidence" value="ECO:0007669"/>
    <property type="project" value="InterPro"/>
</dbReference>
<dbReference type="EMBL" id="RBXP01000014">
    <property type="protein sequence ID" value="RKT58863.1"/>
    <property type="molecule type" value="Genomic_DNA"/>
</dbReference>
<dbReference type="PANTHER" id="PTHR47637">
    <property type="entry name" value="CHAPERONE SURA"/>
    <property type="match status" value="1"/>
</dbReference>
<dbReference type="Gene3D" id="1.10.4030.10">
    <property type="entry name" value="Porin chaperone SurA, peptide-binding domain"/>
    <property type="match status" value="1"/>
</dbReference>
<dbReference type="SUPFAM" id="SSF54534">
    <property type="entry name" value="FKBP-like"/>
    <property type="match status" value="2"/>
</dbReference>
<dbReference type="Gene3D" id="3.10.50.40">
    <property type="match status" value="2"/>
</dbReference>
<feature type="chain" id="PRO_5019873910" description="Chaperone SurA" evidence="7">
    <location>
        <begin position="25"/>
        <end position="432"/>
    </location>
</feature>
<evidence type="ECO:0000313" key="10">
    <source>
        <dbReference type="Proteomes" id="UP000270626"/>
    </source>
</evidence>
<name>A0A495WDH8_9RHOO</name>
<dbReference type="InterPro" id="IPR000297">
    <property type="entry name" value="PPIase_PpiC"/>
</dbReference>
<reference evidence="9 10" key="1">
    <citation type="submission" date="2018-10" db="EMBL/GenBank/DDBJ databases">
        <title>Genomic Encyclopedia of Type Strains, Phase IV (KMG-IV): sequencing the most valuable type-strain genomes for metagenomic binning, comparative biology and taxonomic classification.</title>
        <authorList>
            <person name="Goeker M."/>
        </authorList>
    </citation>
    <scope>NUCLEOTIDE SEQUENCE [LARGE SCALE GENOMIC DNA]</scope>
    <source>
        <strain evidence="9 10">DSM 23841</strain>
    </source>
</reference>
<accession>A0A495WDH8</accession>
<dbReference type="Pfam" id="PF00639">
    <property type="entry name" value="Rotamase"/>
    <property type="match status" value="1"/>
</dbReference>
<comment type="caution">
    <text evidence="9">The sequence shown here is derived from an EMBL/GenBank/DDBJ whole genome shotgun (WGS) entry which is preliminary data.</text>
</comment>
<dbReference type="InterPro" id="IPR023034">
    <property type="entry name" value="PPIase_SurA"/>
</dbReference>
<dbReference type="InterPro" id="IPR023058">
    <property type="entry name" value="PPIase_PpiC_CS"/>
</dbReference>
<comment type="subcellular location">
    <subcellularLocation>
        <location evidence="7">Periplasm</location>
    </subcellularLocation>
    <text evidence="7">Is capable of associating with the outer membrane.</text>
</comment>